<name>A0ABR9ZNP5_9FIRM</name>
<sequence>MTNHKKIKIGIKAFILHEGKYLMMYNNGVKEDVRELPDGRMEIKRGVYAYGHF</sequence>
<evidence type="ECO:0000313" key="2">
    <source>
        <dbReference type="Proteomes" id="UP000614200"/>
    </source>
</evidence>
<organism evidence="1 2">
    <name type="scientific">Fusibacter ferrireducens</name>
    <dbReference type="NCBI Taxonomy" id="2785058"/>
    <lineage>
        <taxon>Bacteria</taxon>
        <taxon>Bacillati</taxon>
        <taxon>Bacillota</taxon>
        <taxon>Clostridia</taxon>
        <taxon>Eubacteriales</taxon>
        <taxon>Eubacteriales Family XII. Incertae Sedis</taxon>
        <taxon>Fusibacter</taxon>
    </lineage>
</organism>
<dbReference type="Proteomes" id="UP000614200">
    <property type="component" value="Unassembled WGS sequence"/>
</dbReference>
<dbReference type="RefSeq" id="WP_194700170.1">
    <property type="nucleotide sequence ID" value="NZ_JADKNH010000001.1"/>
</dbReference>
<accession>A0ABR9ZNP5</accession>
<proteinExistence type="predicted"/>
<keyword evidence="2" id="KW-1185">Reference proteome</keyword>
<protein>
    <submittedName>
        <fullName evidence="1">Uncharacterized protein</fullName>
    </submittedName>
</protein>
<comment type="caution">
    <text evidence="1">The sequence shown here is derived from an EMBL/GenBank/DDBJ whole genome shotgun (WGS) entry which is preliminary data.</text>
</comment>
<dbReference type="EMBL" id="JADKNH010000001">
    <property type="protein sequence ID" value="MBF4691941.1"/>
    <property type="molecule type" value="Genomic_DNA"/>
</dbReference>
<gene>
    <name evidence="1" type="ORF">ISU02_02370</name>
</gene>
<reference evidence="1 2" key="1">
    <citation type="submission" date="2020-11" db="EMBL/GenBank/DDBJ databases">
        <title>Fusibacter basophilias sp. nov.</title>
        <authorList>
            <person name="Qiu D."/>
        </authorList>
    </citation>
    <scope>NUCLEOTIDE SEQUENCE [LARGE SCALE GENOMIC DNA]</scope>
    <source>
        <strain evidence="1 2">Q10-2</strain>
    </source>
</reference>
<evidence type="ECO:0000313" key="1">
    <source>
        <dbReference type="EMBL" id="MBF4691941.1"/>
    </source>
</evidence>